<evidence type="ECO:0000259" key="2">
    <source>
        <dbReference type="Pfam" id="PF08522"/>
    </source>
</evidence>
<name>A0A5B8VZJ4_9SPHI</name>
<dbReference type="OrthoDB" id="740324at2"/>
<accession>A0A5B8VZJ4</accession>
<dbReference type="EMBL" id="CP042437">
    <property type="protein sequence ID" value="QEC75966.1"/>
    <property type="molecule type" value="Genomic_DNA"/>
</dbReference>
<dbReference type="KEGG" id="mgk:FSB76_08410"/>
<organism evidence="3 4">
    <name type="scientific">Mucilaginibacter ginsenosidivorax</name>
    <dbReference type="NCBI Taxonomy" id="862126"/>
    <lineage>
        <taxon>Bacteria</taxon>
        <taxon>Pseudomonadati</taxon>
        <taxon>Bacteroidota</taxon>
        <taxon>Sphingobacteriia</taxon>
        <taxon>Sphingobacteriales</taxon>
        <taxon>Sphingobacteriaceae</taxon>
        <taxon>Mucilaginibacter</taxon>
    </lineage>
</organism>
<reference evidence="3 4" key="1">
    <citation type="journal article" date="2013" name="J. Microbiol.">
        <title>Mucilaginibacter ginsenosidivorax sp. nov., with ginsenoside converting activity isolated from sediment.</title>
        <authorList>
            <person name="Kim J.K."/>
            <person name="Choi T.E."/>
            <person name="Liu Q.M."/>
            <person name="Park H.Y."/>
            <person name="Yi T.H."/>
            <person name="Yoon M.H."/>
            <person name="Kim S.C."/>
            <person name="Im W.T."/>
        </authorList>
    </citation>
    <scope>NUCLEOTIDE SEQUENCE [LARGE SCALE GENOMIC DNA]</scope>
    <source>
        <strain evidence="3 4">KHI28</strain>
    </source>
</reference>
<dbReference type="PROSITE" id="PS51257">
    <property type="entry name" value="PROKAR_LIPOPROTEIN"/>
    <property type="match status" value="1"/>
</dbReference>
<gene>
    <name evidence="3" type="ORF">FSB76_08410</name>
</gene>
<dbReference type="AlphaFoldDB" id="A0A5B8VZJ4"/>
<sequence>MKKNIFFKYLVVACAFAVVFAGCRKEPAADKVTTETLNAGKTLIGFPDGMESSTFFDPFTDVKTIDVFTLKKDAANNTDLKKAQNFVVSAEPDSIDAYNEANGTAYELLPSSFYTIGTSSADVSVSGDNLTFKFASGDFAKNFVIKLDGSKLDLSKSYALAYKITDSAGVGIHAASRGTMYAFYSVKNKYDGVYTLGGTIARYIDGVADATLGGTYPDGLQVDVATIGTYTNSFSLKWITGSGVGGIAGLQLTVDPATNKVTVIATGNAAVQNTAGKDNYYDPDTKTFHLAFDWGANATNKRVFDGTLTYAGSR</sequence>
<proteinExistence type="predicted"/>
<feature type="domain" description="BT-3987-like N-terminal" evidence="2">
    <location>
        <begin position="53"/>
        <end position="169"/>
    </location>
</feature>
<keyword evidence="1" id="KW-0732">Signal</keyword>
<evidence type="ECO:0000313" key="4">
    <source>
        <dbReference type="Proteomes" id="UP000321362"/>
    </source>
</evidence>
<feature type="chain" id="PRO_5022707050" evidence="1">
    <location>
        <begin position="22"/>
        <end position="314"/>
    </location>
</feature>
<evidence type="ECO:0000256" key="1">
    <source>
        <dbReference type="SAM" id="SignalP"/>
    </source>
</evidence>
<dbReference type="Pfam" id="PF08522">
    <property type="entry name" value="BT_3987-like_N"/>
    <property type="match status" value="1"/>
</dbReference>
<dbReference type="RefSeq" id="WP_147053149.1">
    <property type="nucleotide sequence ID" value="NZ_CP042437.1"/>
</dbReference>
<dbReference type="InterPro" id="IPR013728">
    <property type="entry name" value="BT_3987-like_N"/>
</dbReference>
<feature type="signal peptide" evidence="1">
    <location>
        <begin position="1"/>
        <end position="21"/>
    </location>
</feature>
<evidence type="ECO:0000313" key="3">
    <source>
        <dbReference type="EMBL" id="QEC75966.1"/>
    </source>
</evidence>
<dbReference type="Proteomes" id="UP000321362">
    <property type="component" value="Chromosome"/>
</dbReference>
<dbReference type="Gene3D" id="2.60.40.1740">
    <property type="entry name" value="hypothetical protein (bacova_03559)"/>
    <property type="match status" value="1"/>
</dbReference>
<keyword evidence="4" id="KW-1185">Reference proteome</keyword>
<protein>
    <submittedName>
        <fullName evidence="3">DUF1735 domain-containing protein</fullName>
    </submittedName>
</protein>